<reference evidence="1 2" key="1">
    <citation type="submission" date="2019-11" db="EMBL/GenBank/DDBJ databases">
        <title>Comparative genomics of hydrocarbon-degrading Desulfosarcina strains.</title>
        <authorList>
            <person name="Watanabe M."/>
            <person name="Kojima H."/>
            <person name="Fukui M."/>
        </authorList>
    </citation>
    <scope>NUCLEOTIDE SEQUENCE [LARGE SCALE GENOMIC DNA]</scope>
    <source>
        <strain evidence="1 2">PP31</strain>
    </source>
</reference>
<organism evidence="1 2">
    <name type="scientific">Desulfosarcina widdelii</name>
    <dbReference type="NCBI Taxonomy" id="947919"/>
    <lineage>
        <taxon>Bacteria</taxon>
        <taxon>Pseudomonadati</taxon>
        <taxon>Thermodesulfobacteriota</taxon>
        <taxon>Desulfobacteria</taxon>
        <taxon>Desulfobacterales</taxon>
        <taxon>Desulfosarcinaceae</taxon>
        <taxon>Desulfosarcina</taxon>
    </lineage>
</organism>
<sequence>MQLSKHFCDNWRIRVGGEPLEPTVQAIIEESVPLQDCRVFQLEDGRPYKRLALYWHPDWDLVISVDTCRNVAVSVLSRQNWIDRQRRRQRLSQGGQSCPKH</sequence>
<evidence type="ECO:0000313" key="2">
    <source>
        <dbReference type="Proteomes" id="UP000427769"/>
    </source>
</evidence>
<evidence type="ECO:0000313" key="1">
    <source>
        <dbReference type="EMBL" id="BBO78597.1"/>
    </source>
</evidence>
<dbReference type="AlphaFoldDB" id="A0A5K7ZPP7"/>
<dbReference type="Proteomes" id="UP000427769">
    <property type="component" value="Chromosome"/>
</dbReference>
<proteinExistence type="predicted"/>
<dbReference type="KEGG" id="dwd:DSCW_60140"/>
<dbReference type="RefSeq" id="WP_155307213.1">
    <property type="nucleotide sequence ID" value="NZ_AP021875.1"/>
</dbReference>
<keyword evidence="2" id="KW-1185">Reference proteome</keyword>
<dbReference type="OrthoDB" id="5423084at2"/>
<gene>
    <name evidence="1" type="ORF">DSCW_60140</name>
</gene>
<protein>
    <submittedName>
        <fullName evidence="1">Uncharacterized protein</fullName>
    </submittedName>
</protein>
<dbReference type="EMBL" id="AP021875">
    <property type="protein sequence ID" value="BBO78597.1"/>
    <property type="molecule type" value="Genomic_DNA"/>
</dbReference>
<accession>A0A5K7ZPP7</accession>
<name>A0A5K7ZPP7_9BACT</name>